<dbReference type="GeneID" id="100374280"/>
<dbReference type="InterPro" id="IPR029058">
    <property type="entry name" value="AB_hydrolase_fold"/>
</dbReference>
<protein>
    <submittedName>
        <fullName evidence="4">Probable serine-O-acetyltransferase cys2-like</fullName>
    </submittedName>
</protein>
<dbReference type="HAMAP" id="MF_00296">
    <property type="entry name" value="MetX_acyltransf"/>
    <property type="match status" value="1"/>
</dbReference>
<evidence type="ECO:0000259" key="2">
    <source>
        <dbReference type="Pfam" id="PF00561"/>
    </source>
</evidence>
<dbReference type="PANTHER" id="PTHR32268">
    <property type="entry name" value="HOMOSERINE O-ACETYLTRANSFERASE"/>
    <property type="match status" value="1"/>
</dbReference>
<keyword evidence="3" id="KW-1185">Reference proteome</keyword>
<evidence type="ECO:0000313" key="3">
    <source>
        <dbReference type="Proteomes" id="UP000694865"/>
    </source>
</evidence>
<organism evidence="3 4">
    <name type="scientific">Saccoglossus kowalevskii</name>
    <name type="common">Acorn worm</name>
    <dbReference type="NCBI Taxonomy" id="10224"/>
    <lineage>
        <taxon>Eukaryota</taxon>
        <taxon>Metazoa</taxon>
        <taxon>Hemichordata</taxon>
        <taxon>Enteropneusta</taxon>
        <taxon>Harrimaniidae</taxon>
        <taxon>Saccoglossus</taxon>
    </lineage>
</organism>
<reference evidence="4" key="1">
    <citation type="submission" date="2025-08" db="UniProtKB">
        <authorList>
            <consortium name="RefSeq"/>
        </authorList>
    </citation>
    <scope>IDENTIFICATION</scope>
    <source>
        <tissue evidence="4">Testes</tissue>
    </source>
</reference>
<dbReference type="Gene3D" id="3.40.50.1820">
    <property type="entry name" value="alpha/beta hydrolase"/>
    <property type="match status" value="1"/>
</dbReference>
<dbReference type="PANTHER" id="PTHR32268:SF16">
    <property type="entry name" value="SERINE O-SUCCINYLTRANSFERASE"/>
    <property type="match status" value="1"/>
</dbReference>
<dbReference type="NCBIfam" id="NF001209">
    <property type="entry name" value="PRK00175.1"/>
    <property type="match status" value="1"/>
</dbReference>
<dbReference type="NCBIfam" id="TIGR01392">
    <property type="entry name" value="homoserO_Ac_trn"/>
    <property type="match status" value="1"/>
</dbReference>
<proteinExistence type="inferred from homology"/>
<sequence length="574" mass="64606">MSQTVNKLVRQLLKGNSALLQGQNIVNTFKGCSKHARVIHSTQVYNNSSDGRSGGSVHMPQIQLPDYLGEEEKTFRGLDVAFPCELRRDSTGPEPEYQKTESGFNNFHSTRPFYLKHNEGVLPELNIAYETWGELNKNKDNAIIINAGLSASSHAKSHENNTAPGWWEKFVGPGCAVDTDKFFVICANNLGGCYGTTGPSSINPLTDKEYGTTFPIISVEDMVKAQFLLLDNLGITKLYAAVGSSLGGMSTLMAAALNPDRVGRVISISACVHSHPSSIAMRYLQRRCIMSDPNWNKGHYYGKAYPKMGMKLAREIATISYRSGPEWEHRFGRKKLNGGESPSLCPHFLIESYLDYQGESFAVKYDPNSLLYISKAMDMFDMGDGFPSLLDGVSRIKCPVMVLGVQTDILFPVWQQREIGDLLRQSGNEAVTYYEINSIYGHDTFLLDLSNVGAAVKGHLETDLKEKGLVRKKRKQESKGIWVEWKSKEHDQTYYLKGPLSPPVERPKMSDAEIKALEDEAREQEAFQQWKESIYMLNEHSEEPLTPAQVQEQEKAWRQWKEQDDFYLLKGPRN</sequence>
<dbReference type="SUPFAM" id="SSF53474">
    <property type="entry name" value="alpha/beta-Hydrolases"/>
    <property type="match status" value="1"/>
</dbReference>
<dbReference type="RefSeq" id="XP_002736918.1">
    <property type="nucleotide sequence ID" value="XM_002736872.2"/>
</dbReference>
<dbReference type="Proteomes" id="UP000694865">
    <property type="component" value="Unplaced"/>
</dbReference>
<feature type="domain" description="AB hydrolase-1" evidence="2">
    <location>
        <begin position="142"/>
        <end position="422"/>
    </location>
</feature>
<evidence type="ECO:0000256" key="1">
    <source>
        <dbReference type="ARBA" id="ARBA00006886"/>
    </source>
</evidence>
<dbReference type="InterPro" id="IPR008220">
    <property type="entry name" value="HAT_MetX-like"/>
</dbReference>
<comment type="similarity">
    <text evidence="1">Belongs to the AB hydrolase superfamily. MetX family.</text>
</comment>
<dbReference type="Pfam" id="PF00561">
    <property type="entry name" value="Abhydrolase_1"/>
    <property type="match status" value="1"/>
</dbReference>
<gene>
    <name evidence="4" type="primary">LOC100374280</name>
</gene>
<evidence type="ECO:0000313" key="4">
    <source>
        <dbReference type="RefSeq" id="XP_002736918.1"/>
    </source>
</evidence>
<dbReference type="InterPro" id="IPR000073">
    <property type="entry name" value="AB_hydrolase_1"/>
</dbReference>
<accession>A0ABM0GTC2</accession>
<name>A0ABM0GTC2_SACKO</name>